<keyword evidence="3" id="KW-1185">Reference proteome</keyword>
<protein>
    <submittedName>
        <fullName evidence="2">Uncharacterized protein</fullName>
    </submittedName>
</protein>
<accession>A0ABN8M0V0</accession>
<evidence type="ECO:0000256" key="1">
    <source>
        <dbReference type="SAM" id="MobiDB-lite"/>
    </source>
</evidence>
<evidence type="ECO:0000313" key="3">
    <source>
        <dbReference type="Proteomes" id="UP001159427"/>
    </source>
</evidence>
<reference evidence="2 3" key="1">
    <citation type="submission" date="2022-05" db="EMBL/GenBank/DDBJ databases">
        <authorList>
            <consortium name="Genoscope - CEA"/>
            <person name="William W."/>
        </authorList>
    </citation>
    <scope>NUCLEOTIDE SEQUENCE [LARGE SCALE GENOMIC DNA]</scope>
</reference>
<feature type="region of interest" description="Disordered" evidence="1">
    <location>
        <begin position="69"/>
        <end position="116"/>
    </location>
</feature>
<feature type="region of interest" description="Disordered" evidence="1">
    <location>
        <begin position="745"/>
        <end position="766"/>
    </location>
</feature>
<evidence type="ECO:0000313" key="2">
    <source>
        <dbReference type="EMBL" id="CAH3021525.1"/>
    </source>
</evidence>
<name>A0ABN8M0V0_9CNID</name>
<dbReference type="EMBL" id="CALNXI010000185">
    <property type="protein sequence ID" value="CAH3021525.1"/>
    <property type="molecule type" value="Genomic_DNA"/>
</dbReference>
<proteinExistence type="predicted"/>
<comment type="caution">
    <text evidence="2">The sequence shown here is derived from an EMBL/GenBank/DDBJ whole genome shotgun (WGS) entry which is preliminary data.</text>
</comment>
<sequence length="766" mass="88720">MEREEISKGYVYCSHCDNVVSRSTCKRHERKRYSLDAKTDHATSSRNNEFVLEESSVVQELSWNDLTIRNNKGSDDDPMQNEFHSESDTDSDSCTREKCKSGDEKSSSSESESEEVWSGVLPEMLSRDIENIPALPEAQRQKTALQKVNSLVFWLLYFLLLWQATCHLSDNGLVWLLKFLISWLKVLAVEISSEVFENVLLIFPGSLYLVRQFLNLDRDDFNKFVVCPKCTKLYKYDSCLEMVNGRQVAKKCTNTYYLRRRKMVCNASMVTRVTLQNGRTCFYPINMKLPDKYKIEFLGLCSPSGMSDSDVTEEVHPHNWCVTHEFRNIATKAPLNGINWRNDSGVTRPSSYKLVHLDVDDATLLKQVYKIQYPGREIEIANLAEGIQKFGTIKIWSTTYGSQMQPRQIRSSKILASWEADNGEVLQDRFLLSAGIVRYYFKHSIQLGDEHLAHHFACMKWYIPHKQSTSLYGNPIRVCKNKFHRGGPSSFMPVQRIFSRFASAELEFEGQKQVVVAPINRNVRLSFPLCHCKEKRKTSLTLINYKPCIGKETFKCSKNFHSGSEEVLAYPHRKLLYLIGTIFSNNIGFSVVTELFKDNELFKRGQAKLCLLALINTQRYFLSLYETRRLKGSSKYEEHKRVTRKSGRQREKLTRRTSTLELVKWTDHHEKGRAAEVLVMDAMSSEDSCYEDDENGNAKVAKYAVRKLPWESRAMKKIKKKLDKAYRKRLSKRATERIVDRIEAEELSERQPPNEFPEWALNDIES</sequence>
<dbReference type="Proteomes" id="UP001159427">
    <property type="component" value="Unassembled WGS sequence"/>
</dbReference>
<feature type="compositionally biased region" description="Basic and acidic residues" evidence="1">
    <location>
        <begin position="83"/>
        <end position="107"/>
    </location>
</feature>
<gene>
    <name evidence="2" type="ORF">PEVE_00011693</name>
</gene>
<organism evidence="2 3">
    <name type="scientific">Porites evermanni</name>
    <dbReference type="NCBI Taxonomy" id="104178"/>
    <lineage>
        <taxon>Eukaryota</taxon>
        <taxon>Metazoa</taxon>
        <taxon>Cnidaria</taxon>
        <taxon>Anthozoa</taxon>
        <taxon>Hexacorallia</taxon>
        <taxon>Scleractinia</taxon>
        <taxon>Fungiina</taxon>
        <taxon>Poritidae</taxon>
        <taxon>Porites</taxon>
    </lineage>
</organism>